<feature type="region of interest" description="Disordered" evidence="1">
    <location>
        <begin position="40"/>
        <end position="106"/>
    </location>
</feature>
<name>K0SPP4_THAOC</name>
<evidence type="ECO:0000313" key="2">
    <source>
        <dbReference type="EMBL" id="EJK68258.1"/>
    </source>
</evidence>
<feature type="compositionally biased region" description="Polar residues" evidence="1">
    <location>
        <begin position="61"/>
        <end position="75"/>
    </location>
</feature>
<dbReference type="Proteomes" id="UP000266841">
    <property type="component" value="Unassembled WGS sequence"/>
</dbReference>
<organism evidence="2 3">
    <name type="scientific">Thalassiosira oceanica</name>
    <name type="common">Marine diatom</name>
    <dbReference type="NCBI Taxonomy" id="159749"/>
    <lineage>
        <taxon>Eukaryota</taxon>
        <taxon>Sar</taxon>
        <taxon>Stramenopiles</taxon>
        <taxon>Ochrophyta</taxon>
        <taxon>Bacillariophyta</taxon>
        <taxon>Coscinodiscophyceae</taxon>
        <taxon>Thalassiosirophycidae</taxon>
        <taxon>Thalassiosirales</taxon>
        <taxon>Thalassiosiraceae</taxon>
        <taxon>Thalassiosira</taxon>
    </lineage>
</organism>
<dbReference type="OrthoDB" id="46281at2759"/>
<proteinExistence type="predicted"/>
<keyword evidence="3" id="KW-1185">Reference proteome</keyword>
<sequence length="298" mass="32416">MRGTGARRATTPTAPLPLFHGAVFFDFLSDLKTTETLRSRAPRARYENSYHTKSRIREATRSNARGQGVQSTQETPRLEQQKTEFAQDHVADPGQRPARGPHRSREEAPVDLLLHVHANPSLHHLSCFHPEEYVPKEVQTFSVHIVQSLQDYSRVAREGEELPSGPGSAQGAMEDALSEGLPGELGVSDAGRLLRLVHDEMHSQVVRNEGRQTAAPEERPGGCDDHASGEEKKDESGDDPAAAGPLVAIFDTNAKYGGVYLVSARKLHGAVGAVDVFANEPRAVILVEKSEKEVSPSG</sequence>
<evidence type="ECO:0000256" key="1">
    <source>
        <dbReference type="SAM" id="MobiDB-lite"/>
    </source>
</evidence>
<protein>
    <submittedName>
        <fullName evidence="2">Uncharacterized protein</fullName>
    </submittedName>
</protein>
<feature type="compositionally biased region" description="Basic and acidic residues" evidence="1">
    <location>
        <begin position="76"/>
        <end position="91"/>
    </location>
</feature>
<dbReference type="EMBL" id="AGNL01011685">
    <property type="protein sequence ID" value="EJK68258.1"/>
    <property type="molecule type" value="Genomic_DNA"/>
</dbReference>
<evidence type="ECO:0000313" key="3">
    <source>
        <dbReference type="Proteomes" id="UP000266841"/>
    </source>
</evidence>
<accession>K0SPP4</accession>
<comment type="caution">
    <text evidence="2">The sequence shown here is derived from an EMBL/GenBank/DDBJ whole genome shotgun (WGS) entry which is preliminary data.</text>
</comment>
<feature type="region of interest" description="Disordered" evidence="1">
    <location>
        <begin position="207"/>
        <end position="241"/>
    </location>
</feature>
<feature type="compositionally biased region" description="Basic and acidic residues" evidence="1">
    <location>
        <begin position="40"/>
        <end position="60"/>
    </location>
</feature>
<feature type="compositionally biased region" description="Basic and acidic residues" evidence="1">
    <location>
        <begin position="216"/>
        <end position="235"/>
    </location>
</feature>
<reference evidence="2 3" key="1">
    <citation type="journal article" date="2012" name="Genome Biol.">
        <title>Genome and low-iron response of an oceanic diatom adapted to chronic iron limitation.</title>
        <authorList>
            <person name="Lommer M."/>
            <person name="Specht M."/>
            <person name="Roy A.S."/>
            <person name="Kraemer L."/>
            <person name="Andreson R."/>
            <person name="Gutowska M.A."/>
            <person name="Wolf J."/>
            <person name="Bergner S.V."/>
            <person name="Schilhabel M.B."/>
            <person name="Klostermeier U.C."/>
            <person name="Beiko R.G."/>
            <person name="Rosenstiel P."/>
            <person name="Hippler M."/>
            <person name="Laroche J."/>
        </authorList>
    </citation>
    <scope>NUCLEOTIDE SEQUENCE [LARGE SCALE GENOMIC DNA]</scope>
    <source>
        <strain evidence="2 3">CCMP1005</strain>
    </source>
</reference>
<dbReference type="AlphaFoldDB" id="K0SPP4"/>
<gene>
    <name evidence="2" type="ORF">THAOC_10581</name>
</gene>